<evidence type="ECO:0000256" key="14">
    <source>
        <dbReference type="ARBA" id="ARBA00024827"/>
    </source>
</evidence>
<dbReference type="PRINTS" id="PR00344">
    <property type="entry name" value="BCTRLSENSOR"/>
</dbReference>
<sequence length="413" mass="43497">MSVSDQTGLRGILAPVASLDRWLQIVFLALLATSAVRYLERHGLGADGVLVLAGAALLAVAYSVRPLLPTRSWWPTAWVVTVTVLWALLTLAAPSFAWCAVPLGFAVLQVLPFRGAVIVVVLMTGLVTVAELRIADGVDPTVIAGPIGIAVVTVLVYRALQRESAARQRLLDELTDAQDELLAAQHRAGALAERERLSREIHDSVGQQLSSINLLLQAAEQDWSARPEAARGHVRTAAATAREGLDEVRRVVRDLAPASLEGGSAEALPEALERLVADATATGAGAAIEFHRHGDARAVPAVVAGALLRSARGALANALEHAQARRIVVSLTFHPDEVRLDVRDDGVGFDLAGASRRGSPERGAGERGHGLRGLRERAQELGGRAEIESSPGDGTTVSVSFPLANGASERSAS</sequence>
<keyword evidence="12" id="KW-0902">Two-component regulatory system</keyword>
<evidence type="ECO:0000256" key="17">
    <source>
        <dbReference type="SAM" id="MobiDB-lite"/>
    </source>
</evidence>
<dbReference type="Pfam" id="PF02518">
    <property type="entry name" value="HATPase_c"/>
    <property type="match status" value="1"/>
</dbReference>
<dbReference type="Pfam" id="PF07730">
    <property type="entry name" value="HisKA_3"/>
    <property type="match status" value="1"/>
</dbReference>
<dbReference type="PANTHER" id="PTHR24421">
    <property type="entry name" value="NITRATE/NITRITE SENSOR PROTEIN NARX-RELATED"/>
    <property type="match status" value="1"/>
</dbReference>
<keyword evidence="11" id="KW-0408">Iron</keyword>
<dbReference type="InterPro" id="IPR011712">
    <property type="entry name" value="Sig_transdc_His_kin_sub3_dim/P"/>
</dbReference>
<dbReference type="InterPro" id="IPR005467">
    <property type="entry name" value="His_kinase_dom"/>
</dbReference>
<evidence type="ECO:0000256" key="4">
    <source>
        <dbReference type="ARBA" id="ARBA00012438"/>
    </source>
</evidence>
<evidence type="ECO:0000256" key="10">
    <source>
        <dbReference type="ARBA" id="ARBA00022777"/>
    </source>
</evidence>
<dbReference type="InterPro" id="IPR017205">
    <property type="entry name" value="Sig_transdc_His_kinase_ChrS"/>
</dbReference>
<dbReference type="RefSeq" id="WP_157422853.1">
    <property type="nucleotide sequence ID" value="NZ_BAAANI010000006.1"/>
</dbReference>
<dbReference type="InterPro" id="IPR050482">
    <property type="entry name" value="Sensor_HK_TwoCompSys"/>
</dbReference>
<comment type="cofactor">
    <cofactor evidence="2">
        <name>[4Fe-4S] cluster</name>
        <dbReference type="ChEBI" id="CHEBI:49883"/>
    </cofactor>
</comment>
<keyword evidence="18" id="KW-0472">Membrane</keyword>
<proteinExistence type="predicted"/>
<evidence type="ECO:0000256" key="7">
    <source>
        <dbReference type="ARBA" id="ARBA00022490"/>
    </source>
</evidence>
<feature type="region of interest" description="Disordered" evidence="17">
    <location>
        <begin position="352"/>
        <end position="413"/>
    </location>
</feature>
<evidence type="ECO:0000256" key="18">
    <source>
        <dbReference type="SAM" id="Phobius"/>
    </source>
</evidence>
<dbReference type="Gene3D" id="3.30.565.10">
    <property type="entry name" value="Histidine kinase-like ATPase, C-terminal domain"/>
    <property type="match status" value="1"/>
</dbReference>
<evidence type="ECO:0000256" key="16">
    <source>
        <dbReference type="SAM" id="Coils"/>
    </source>
</evidence>
<dbReference type="EC" id="2.7.13.3" evidence="4"/>
<evidence type="ECO:0000256" key="3">
    <source>
        <dbReference type="ARBA" id="ARBA00004496"/>
    </source>
</evidence>
<evidence type="ECO:0000313" key="21">
    <source>
        <dbReference type="Proteomes" id="UP001589667"/>
    </source>
</evidence>
<keyword evidence="7" id="KW-0963">Cytoplasm</keyword>
<keyword evidence="16" id="KW-0175">Coiled coil</keyword>
<feature type="compositionally biased region" description="Basic and acidic residues" evidence="17">
    <location>
        <begin position="358"/>
        <end position="387"/>
    </location>
</feature>
<keyword evidence="13" id="KW-0411">Iron-sulfur</keyword>
<evidence type="ECO:0000256" key="15">
    <source>
        <dbReference type="ARBA" id="ARBA00030800"/>
    </source>
</evidence>
<comment type="subcellular location">
    <subcellularLocation>
        <location evidence="3">Cytoplasm</location>
    </subcellularLocation>
</comment>
<comment type="function">
    <text evidence="14">Member of the two-component regulatory system NreB/NreC involved in the control of dissimilatory nitrate/nitrite reduction in response to oxygen. NreB functions as a direct oxygen sensor histidine kinase which is autophosphorylated, in the absence of oxygen, probably at the conserved histidine residue, and transfers its phosphate group probably to a conserved aspartate residue of NreC. NreB/NreC activates the expression of the nitrate (narGHJI) and nitrite (nir) reductase operons, as well as the putative nitrate transporter gene narT.</text>
</comment>
<keyword evidence="8" id="KW-0808">Transferase</keyword>
<dbReference type="EMBL" id="JBHMBL010000001">
    <property type="protein sequence ID" value="MFB9641237.1"/>
    <property type="molecule type" value="Genomic_DNA"/>
</dbReference>
<evidence type="ECO:0000259" key="19">
    <source>
        <dbReference type="PROSITE" id="PS50109"/>
    </source>
</evidence>
<dbReference type="PIRSF" id="PIRSF037434">
    <property type="entry name" value="STHK_ChrS"/>
    <property type="match status" value="1"/>
</dbReference>
<dbReference type="InterPro" id="IPR004358">
    <property type="entry name" value="Sig_transdc_His_kin-like_C"/>
</dbReference>
<reference evidence="20 21" key="1">
    <citation type="submission" date="2024-09" db="EMBL/GenBank/DDBJ databases">
        <authorList>
            <person name="Sun Q."/>
            <person name="Mori K."/>
        </authorList>
    </citation>
    <scope>NUCLEOTIDE SEQUENCE [LARGE SCALE GENOMIC DNA]</scope>
    <source>
        <strain evidence="20 21">JCM 14321</strain>
    </source>
</reference>
<dbReference type="Gene3D" id="1.20.5.1930">
    <property type="match status" value="1"/>
</dbReference>
<dbReference type="PANTHER" id="PTHR24421:SF62">
    <property type="entry name" value="SENSORY TRANSDUCTION HISTIDINE KINASE"/>
    <property type="match status" value="1"/>
</dbReference>
<dbReference type="PROSITE" id="PS50109">
    <property type="entry name" value="HIS_KIN"/>
    <property type="match status" value="1"/>
</dbReference>
<dbReference type="SUPFAM" id="SSF55874">
    <property type="entry name" value="ATPase domain of HSP90 chaperone/DNA topoisomerase II/histidine kinase"/>
    <property type="match status" value="1"/>
</dbReference>
<comment type="caution">
    <text evidence="20">The sequence shown here is derived from an EMBL/GenBank/DDBJ whole genome shotgun (WGS) entry which is preliminary data.</text>
</comment>
<name>A0ABV5SM40_9MICO</name>
<dbReference type="InterPro" id="IPR036890">
    <property type="entry name" value="HATPase_C_sf"/>
</dbReference>
<dbReference type="SMART" id="SM00387">
    <property type="entry name" value="HATPase_c"/>
    <property type="match status" value="1"/>
</dbReference>
<evidence type="ECO:0000256" key="11">
    <source>
        <dbReference type="ARBA" id="ARBA00023004"/>
    </source>
</evidence>
<feature type="transmembrane region" description="Helical" evidence="18">
    <location>
        <begin position="44"/>
        <end position="64"/>
    </location>
</feature>
<evidence type="ECO:0000256" key="1">
    <source>
        <dbReference type="ARBA" id="ARBA00000085"/>
    </source>
</evidence>
<evidence type="ECO:0000313" key="20">
    <source>
        <dbReference type="EMBL" id="MFB9641237.1"/>
    </source>
</evidence>
<dbReference type="Proteomes" id="UP001589667">
    <property type="component" value="Unassembled WGS sequence"/>
</dbReference>
<evidence type="ECO:0000256" key="9">
    <source>
        <dbReference type="ARBA" id="ARBA00022723"/>
    </source>
</evidence>
<keyword evidence="9" id="KW-0479">Metal-binding</keyword>
<keyword evidence="6" id="KW-0004">4Fe-4S</keyword>
<keyword evidence="21" id="KW-1185">Reference proteome</keyword>
<evidence type="ECO:0000256" key="12">
    <source>
        <dbReference type="ARBA" id="ARBA00023012"/>
    </source>
</evidence>
<keyword evidence="10 20" id="KW-0418">Kinase</keyword>
<evidence type="ECO:0000256" key="5">
    <source>
        <dbReference type="ARBA" id="ARBA00017322"/>
    </source>
</evidence>
<feature type="transmembrane region" description="Helical" evidence="18">
    <location>
        <begin position="115"/>
        <end position="135"/>
    </location>
</feature>
<dbReference type="GO" id="GO:0016301">
    <property type="term" value="F:kinase activity"/>
    <property type="evidence" value="ECO:0007669"/>
    <property type="project" value="UniProtKB-KW"/>
</dbReference>
<feature type="domain" description="Histidine kinase" evidence="19">
    <location>
        <begin position="196"/>
        <end position="405"/>
    </location>
</feature>
<feature type="coiled-coil region" evidence="16">
    <location>
        <begin position="160"/>
        <end position="187"/>
    </location>
</feature>
<organism evidence="20 21">
    <name type="scientific">Agromyces lapidis</name>
    <dbReference type="NCBI Taxonomy" id="279574"/>
    <lineage>
        <taxon>Bacteria</taxon>
        <taxon>Bacillati</taxon>
        <taxon>Actinomycetota</taxon>
        <taxon>Actinomycetes</taxon>
        <taxon>Micrococcales</taxon>
        <taxon>Microbacteriaceae</taxon>
        <taxon>Agromyces</taxon>
    </lineage>
</organism>
<keyword evidence="18" id="KW-1133">Transmembrane helix</keyword>
<dbReference type="InterPro" id="IPR003594">
    <property type="entry name" value="HATPase_dom"/>
</dbReference>
<protein>
    <recommendedName>
        <fullName evidence="5">Oxygen sensor histidine kinase NreB</fullName>
        <ecNumber evidence="4">2.7.13.3</ecNumber>
    </recommendedName>
    <alternativeName>
        <fullName evidence="15">Nitrogen regulation protein B</fullName>
    </alternativeName>
</protein>
<gene>
    <name evidence="20" type="ORF">ACFFQV_02935</name>
</gene>
<feature type="transmembrane region" description="Helical" evidence="18">
    <location>
        <begin position="141"/>
        <end position="160"/>
    </location>
</feature>
<feature type="transmembrane region" description="Helical" evidence="18">
    <location>
        <begin position="84"/>
        <end position="108"/>
    </location>
</feature>
<accession>A0ABV5SM40</accession>
<evidence type="ECO:0000256" key="6">
    <source>
        <dbReference type="ARBA" id="ARBA00022485"/>
    </source>
</evidence>
<comment type="catalytic activity">
    <reaction evidence="1">
        <text>ATP + protein L-histidine = ADP + protein N-phospho-L-histidine.</text>
        <dbReference type="EC" id="2.7.13.3"/>
    </reaction>
</comment>
<evidence type="ECO:0000256" key="8">
    <source>
        <dbReference type="ARBA" id="ARBA00022679"/>
    </source>
</evidence>
<dbReference type="CDD" id="cd16917">
    <property type="entry name" value="HATPase_UhpB-NarQ-NarX-like"/>
    <property type="match status" value="1"/>
</dbReference>
<evidence type="ECO:0000256" key="2">
    <source>
        <dbReference type="ARBA" id="ARBA00001966"/>
    </source>
</evidence>
<keyword evidence="18" id="KW-0812">Transmembrane</keyword>
<evidence type="ECO:0000256" key="13">
    <source>
        <dbReference type="ARBA" id="ARBA00023014"/>
    </source>
</evidence>